<dbReference type="PANTHER" id="PTHR35527">
    <property type="entry name" value="CHOLOYLGLYCINE HYDROLASE"/>
    <property type="match status" value="1"/>
</dbReference>
<gene>
    <name evidence="5" type="ORF">SAMN02745161_0772</name>
</gene>
<organism evidence="5 6">
    <name type="scientific">Halodesulfovibrio marinisediminis DSM 17456</name>
    <dbReference type="NCBI Taxonomy" id="1121457"/>
    <lineage>
        <taxon>Bacteria</taxon>
        <taxon>Pseudomonadati</taxon>
        <taxon>Thermodesulfobacteriota</taxon>
        <taxon>Desulfovibrionia</taxon>
        <taxon>Desulfovibrionales</taxon>
        <taxon>Desulfovibrionaceae</taxon>
        <taxon>Halodesulfovibrio</taxon>
    </lineage>
</organism>
<dbReference type="Gene3D" id="3.60.60.10">
    <property type="entry name" value="Penicillin V Acylase, Chain A"/>
    <property type="match status" value="1"/>
</dbReference>
<dbReference type="SUPFAM" id="SSF56235">
    <property type="entry name" value="N-terminal nucleophile aminohydrolases (Ntn hydrolases)"/>
    <property type="match status" value="1"/>
</dbReference>
<feature type="domain" description="Choloylglycine hydrolase/NAAA C-terminal" evidence="4">
    <location>
        <begin position="26"/>
        <end position="338"/>
    </location>
</feature>
<feature type="chain" id="PRO_5013383004" evidence="3">
    <location>
        <begin position="26"/>
        <end position="365"/>
    </location>
</feature>
<protein>
    <submittedName>
        <fullName evidence="5">Choloylglycine hydrolase</fullName>
    </submittedName>
</protein>
<feature type="signal peptide" evidence="3">
    <location>
        <begin position="1"/>
        <end position="25"/>
    </location>
</feature>
<reference evidence="6" key="1">
    <citation type="submission" date="2016-11" db="EMBL/GenBank/DDBJ databases">
        <authorList>
            <person name="Varghese N."/>
            <person name="Submissions S."/>
        </authorList>
    </citation>
    <scope>NUCLEOTIDE SEQUENCE [LARGE SCALE GENOMIC DNA]</scope>
    <source>
        <strain evidence="6">DSM 17456</strain>
    </source>
</reference>
<dbReference type="InterPro" id="IPR029132">
    <property type="entry name" value="CBAH/NAAA_C"/>
</dbReference>
<evidence type="ECO:0000256" key="3">
    <source>
        <dbReference type="SAM" id="SignalP"/>
    </source>
</evidence>
<dbReference type="EMBL" id="FSRG01000003">
    <property type="protein sequence ID" value="SIN79020.1"/>
    <property type="molecule type" value="Genomic_DNA"/>
</dbReference>
<proteinExistence type="inferred from homology"/>
<dbReference type="RefSeq" id="WP_074215612.1">
    <property type="nucleotide sequence ID" value="NZ_FSRG01000003.1"/>
</dbReference>
<evidence type="ECO:0000313" key="6">
    <source>
        <dbReference type="Proteomes" id="UP000184694"/>
    </source>
</evidence>
<dbReference type="STRING" id="1121457.SAMN02745161_0772"/>
<evidence type="ECO:0000313" key="5">
    <source>
        <dbReference type="EMBL" id="SIN79020.1"/>
    </source>
</evidence>
<evidence type="ECO:0000256" key="2">
    <source>
        <dbReference type="ARBA" id="ARBA00022801"/>
    </source>
</evidence>
<keyword evidence="2 5" id="KW-0378">Hydrolase</keyword>
<evidence type="ECO:0000256" key="1">
    <source>
        <dbReference type="ARBA" id="ARBA00006625"/>
    </source>
</evidence>
<dbReference type="PANTHER" id="PTHR35527:SF2">
    <property type="entry name" value="HYDROLASE"/>
    <property type="match status" value="1"/>
</dbReference>
<sequence length="365" mass="40615">MRNIACMLLLACGVLWILSLSTANACTGIKVQSKDGATMFARTLEFNTPFKSNIMFVPKGQTWTSQAPNNQKGMTWKNQYAFLGPNGFDERMFFGGINEKGLYIGGFWFPQHAEYPTPTANDTTKIVEPVLVTALILGTCGTLEDVQKKIDEVQIAGVKYEKLGMIPPMHWIVIDSKGNAIVIEPLNGKITITQNPVGVITNSPQFTWHLQNLSNYMNVTADNCTRQKINDFTATPIGAGSGMLGLPGDFTPPSRFVRAALYSNAATPVQTADEALNLAFMLISNISIAKGLVRTNEQNGTQSTDYTQWTAVYDLQRRRCYFKTYDNQEIRVVHLDNLPKDGKKTLSIPMWDTKPEYKDMTEQAK</sequence>
<dbReference type="AlphaFoldDB" id="A0A1N6E7M4"/>
<dbReference type="InterPro" id="IPR029055">
    <property type="entry name" value="Ntn_hydrolases_N"/>
</dbReference>
<dbReference type="GO" id="GO:0016787">
    <property type="term" value="F:hydrolase activity"/>
    <property type="evidence" value="ECO:0007669"/>
    <property type="project" value="UniProtKB-KW"/>
</dbReference>
<dbReference type="OrthoDB" id="1265391at2"/>
<comment type="similarity">
    <text evidence="1">Belongs to the peptidase C59 family.</text>
</comment>
<accession>A0A1N6E7M4</accession>
<dbReference type="Pfam" id="PF02275">
    <property type="entry name" value="CBAH"/>
    <property type="match status" value="1"/>
</dbReference>
<dbReference type="InterPro" id="IPR052193">
    <property type="entry name" value="Peptidase_C59"/>
</dbReference>
<dbReference type="CDD" id="cd00542">
    <property type="entry name" value="Ntn_PVA"/>
    <property type="match status" value="1"/>
</dbReference>
<dbReference type="Proteomes" id="UP000184694">
    <property type="component" value="Unassembled WGS sequence"/>
</dbReference>
<name>A0A1N6E7M4_9BACT</name>
<evidence type="ECO:0000259" key="4">
    <source>
        <dbReference type="Pfam" id="PF02275"/>
    </source>
</evidence>
<keyword evidence="3" id="KW-0732">Signal</keyword>
<keyword evidence="6" id="KW-1185">Reference proteome</keyword>